<evidence type="ECO:0000256" key="5">
    <source>
        <dbReference type="ARBA" id="ARBA00022989"/>
    </source>
</evidence>
<dbReference type="SUPFAM" id="SSF81340">
    <property type="entry name" value="Clc chloride channel"/>
    <property type="match status" value="1"/>
</dbReference>
<keyword evidence="8 11" id="KW-0472">Membrane</keyword>
<organism evidence="14">
    <name type="scientific">Phaeodactylum tricornutum</name>
    <name type="common">Diatom</name>
    <dbReference type="NCBI Taxonomy" id="2850"/>
    <lineage>
        <taxon>Eukaryota</taxon>
        <taxon>Sar</taxon>
        <taxon>Stramenopiles</taxon>
        <taxon>Ochrophyta</taxon>
        <taxon>Bacillariophyta</taxon>
        <taxon>Bacillariophyceae</taxon>
        <taxon>Bacillariophycidae</taxon>
        <taxon>Naviculales</taxon>
        <taxon>Phaeodactylaceae</taxon>
        <taxon>Phaeodactylum</taxon>
    </lineage>
</organism>
<dbReference type="InterPro" id="IPR046342">
    <property type="entry name" value="CBS_dom_sf"/>
</dbReference>
<feature type="domain" description="CBS" evidence="13">
    <location>
        <begin position="693"/>
        <end position="752"/>
    </location>
</feature>
<dbReference type="InterPro" id="IPR051280">
    <property type="entry name" value="Cl-channel/antiporter"/>
</dbReference>
<keyword evidence="3 11" id="KW-0812">Transmembrane</keyword>
<evidence type="ECO:0000256" key="7">
    <source>
        <dbReference type="ARBA" id="ARBA00023122"/>
    </source>
</evidence>
<comment type="similarity">
    <text evidence="11">Belongs to the chloride channel (TC 2.A.49) family.</text>
</comment>
<dbReference type="SUPFAM" id="SSF54631">
    <property type="entry name" value="CBS-domain pair"/>
    <property type="match status" value="1"/>
</dbReference>
<feature type="transmembrane region" description="Helical" evidence="11">
    <location>
        <begin position="379"/>
        <end position="398"/>
    </location>
</feature>
<evidence type="ECO:0000256" key="10">
    <source>
        <dbReference type="PROSITE-ProRule" id="PRU00703"/>
    </source>
</evidence>
<feature type="domain" description="CBS" evidence="13">
    <location>
        <begin position="918"/>
        <end position="976"/>
    </location>
</feature>
<dbReference type="GO" id="GO:0016020">
    <property type="term" value="C:membrane"/>
    <property type="evidence" value="ECO:0007669"/>
    <property type="project" value="UniProtKB-SubCell"/>
</dbReference>
<keyword evidence="9 11" id="KW-0868">Chloride</keyword>
<dbReference type="EMBL" id="OU594954">
    <property type="protein sequence ID" value="CAG9280310.1"/>
    <property type="molecule type" value="Genomic_DNA"/>
</dbReference>
<feature type="transmembrane region" description="Helical" evidence="11">
    <location>
        <begin position="261"/>
        <end position="281"/>
    </location>
</feature>
<evidence type="ECO:0000256" key="11">
    <source>
        <dbReference type="RuleBase" id="RU361221"/>
    </source>
</evidence>
<keyword evidence="6 11" id="KW-0406">Ion transport</keyword>
<feature type="region of interest" description="Disordered" evidence="12">
    <location>
        <begin position="125"/>
        <end position="161"/>
    </location>
</feature>
<feature type="compositionally biased region" description="Pro residues" evidence="12">
    <location>
        <begin position="136"/>
        <end position="148"/>
    </location>
</feature>
<dbReference type="AlphaFoldDB" id="A0A8J9X4U4"/>
<dbReference type="GO" id="GO:0005254">
    <property type="term" value="F:chloride channel activity"/>
    <property type="evidence" value="ECO:0007669"/>
    <property type="project" value="UniProtKB-UniRule"/>
</dbReference>
<dbReference type="PANTHER" id="PTHR11689">
    <property type="entry name" value="CHLORIDE CHANNEL PROTEIN CLC FAMILY MEMBER"/>
    <property type="match status" value="1"/>
</dbReference>
<evidence type="ECO:0000259" key="13">
    <source>
        <dbReference type="PROSITE" id="PS51371"/>
    </source>
</evidence>
<feature type="transmembrane region" description="Helical" evidence="11">
    <location>
        <begin position="343"/>
        <end position="367"/>
    </location>
</feature>
<evidence type="ECO:0000256" key="9">
    <source>
        <dbReference type="ARBA" id="ARBA00023214"/>
    </source>
</evidence>
<feature type="transmembrane region" description="Helical" evidence="11">
    <location>
        <begin position="215"/>
        <end position="241"/>
    </location>
</feature>
<evidence type="ECO:0000313" key="14">
    <source>
        <dbReference type="EMBL" id="CAG9280310.1"/>
    </source>
</evidence>
<feature type="transmembrane region" description="Helical" evidence="11">
    <location>
        <begin position="577"/>
        <end position="596"/>
    </location>
</feature>
<dbReference type="InterPro" id="IPR000644">
    <property type="entry name" value="CBS_dom"/>
</dbReference>
<evidence type="ECO:0000256" key="6">
    <source>
        <dbReference type="ARBA" id="ARBA00023065"/>
    </source>
</evidence>
<feature type="region of interest" description="Disordered" evidence="12">
    <location>
        <begin position="754"/>
        <end position="779"/>
    </location>
</feature>
<dbReference type="InterPro" id="IPR014743">
    <property type="entry name" value="Cl-channel_core"/>
</dbReference>
<evidence type="ECO:0000256" key="12">
    <source>
        <dbReference type="SAM" id="MobiDB-lite"/>
    </source>
</evidence>
<dbReference type="PROSITE" id="PS51371">
    <property type="entry name" value="CBS"/>
    <property type="match status" value="2"/>
</dbReference>
<keyword evidence="5 11" id="KW-1133">Transmembrane helix</keyword>
<dbReference type="Proteomes" id="UP000836788">
    <property type="component" value="Chromosome 13"/>
</dbReference>
<dbReference type="Gene3D" id="1.10.3080.10">
    <property type="entry name" value="Clc chloride channel"/>
    <property type="match status" value="1"/>
</dbReference>
<keyword evidence="2 11" id="KW-0813">Transport</keyword>
<feature type="region of interest" description="Disordered" evidence="12">
    <location>
        <begin position="34"/>
        <end position="64"/>
    </location>
</feature>
<keyword evidence="7 10" id="KW-0129">CBS domain</keyword>
<dbReference type="InterPro" id="IPR001807">
    <property type="entry name" value="ClC"/>
</dbReference>
<feature type="compositionally biased region" description="Low complexity" evidence="12">
    <location>
        <begin position="760"/>
        <end position="772"/>
    </location>
</feature>
<reference evidence="14" key="1">
    <citation type="submission" date="2022-02" db="EMBL/GenBank/DDBJ databases">
        <authorList>
            <person name="Giguere J D."/>
        </authorList>
    </citation>
    <scope>NUCLEOTIDE SEQUENCE</scope>
    <source>
        <strain evidence="14">CCAP 1055/1</strain>
    </source>
</reference>
<comment type="caution">
    <text evidence="11">Lacks conserved residue(s) required for the propagation of feature annotation.</text>
</comment>
<feature type="transmembrane region" description="Helical" evidence="11">
    <location>
        <begin position="428"/>
        <end position="450"/>
    </location>
</feature>
<dbReference type="PANTHER" id="PTHR11689:SF136">
    <property type="entry name" value="H(+)_CL(-) EXCHANGE TRANSPORTER 7"/>
    <property type="match status" value="1"/>
</dbReference>
<protein>
    <recommendedName>
        <fullName evidence="11">Chloride channel protein</fullName>
    </recommendedName>
</protein>
<dbReference type="Pfam" id="PF00571">
    <property type="entry name" value="CBS"/>
    <property type="match status" value="2"/>
</dbReference>
<comment type="subcellular location">
    <subcellularLocation>
        <location evidence="1 11">Membrane</location>
        <topology evidence="1 11">Multi-pass membrane protein</topology>
    </subcellularLocation>
</comment>
<evidence type="ECO:0000256" key="3">
    <source>
        <dbReference type="ARBA" id="ARBA00022692"/>
    </source>
</evidence>
<evidence type="ECO:0000256" key="2">
    <source>
        <dbReference type="ARBA" id="ARBA00022448"/>
    </source>
</evidence>
<name>A0A8J9X4U4_PHATR</name>
<feature type="compositionally biased region" description="Basic and acidic residues" evidence="12">
    <location>
        <begin position="41"/>
        <end position="53"/>
    </location>
</feature>
<dbReference type="Pfam" id="PF00654">
    <property type="entry name" value="Voltage_CLC"/>
    <property type="match status" value="1"/>
</dbReference>
<feature type="transmembrane region" description="Helical" evidence="11">
    <location>
        <begin position="170"/>
        <end position="194"/>
    </location>
</feature>
<evidence type="ECO:0000256" key="1">
    <source>
        <dbReference type="ARBA" id="ARBA00004141"/>
    </source>
</evidence>
<feature type="transmembrane region" description="Helical" evidence="11">
    <location>
        <begin position="462"/>
        <end position="483"/>
    </location>
</feature>
<dbReference type="SMART" id="SM00116">
    <property type="entry name" value="CBS"/>
    <property type="match status" value="2"/>
</dbReference>
<dbReference type="PRINTS" id="PR00762">
    <property type="entry name" value="CLCHANNEL"/>
</dbReference>
<gene>
    <name evidence="14" type="ORF">PTTT1_LOCUS12883</name>
</gene>
<evidence type="ECO:0000256" key="4">
    <source>
        <dbReference type="ARBA" id="ARBA00022737"/>
    </source>
</evidence>
<feature type="transmembrane region" description="Helical" evidence="11">
    <location>
        <begin position="552"/>
        <end position="570"/>
    </location>
</feature>
<proteinExistence type="inferred from homology"/>
<sequence length="980" mass="108030">MNDDRKEAEDLADVSYEVPIDSGEVVDRARILPSHETYGSTDDRSTRQRKWIDDGVNQKSASTGKLRYPSSLDFERVINDYSIQATKDRVLVQELEADRNPPDPSETDRHALLHAPDGLFTYNSFEEPSRDDSFRPPLPPPPPPPPPVAYLKRRPKKSPLGYTGRTATRWLLTNATGLMTGLISIMIVSATDFIQTWRSHTIDYLWKNDKNHHRLTTVFILYASVNLSLALASSALCLFLAPEAAGSGIPEIKAYLNGVRVKRFTSVQLFFVKIVATILSVSSGLAIGPEGPLVHIGAILGASCTKLSSLMLRVLPKSWSTHLWSFVTMDLSHFSTDGERRDLVSIGAAAGFAAAFGAPIGGLLFTVEEASTYFDQSMFLKTLSATALATFCLAVHHGDLSHYSIISLGDFESSDSNIFVNRVEQVPLYFIVAIAGGILGGLFCRFWEFLQRSRQRLKQRRWSYELLEVAFVSLLTSSVTYFAPFMSFACRAVAPTDDIVSEKSLFDPWMSHAHQFDCPTGSVNELGTIFFGSRDDAIGTILSDPSQFDPRTLWTVGILFFPLMILTLGVNIPSGIFMPTVLIGCSLGGAAGLAFQNWISEDLSPSTFALLGAAALLAGIQRSTVSLCVILVEGTGQTKVLIPVIITVVVARYVGNLVSKHGLYETAIEINQYPFLDHEPKKRYDIFQVGEIMSTPAVTLGPRERAHTLVKLLRDSGHHGFPVTEKDTGKFLGLVRRDQIVALLECGIFEDEHEWDDDSSTGTSSMPGTPSTEWTPKPGIGKSSLMHLAFHIPDDRYDYLTDNQGAIEAVENINKMMVEDEFDANAWLVSIRRSREHLAGLENNEEDSACPHIVVGDDTLPPISQNRRYIPKGTLGSTRAAVSQGRFATVTTNSKGDVYVQWLTPSCKRKWVHVAAVMNRGTYCVTETTPLSNAHFLFTSLGLRHLVVLGGKRGGTVVGVVTRINLLKDFIQERTGCKFY</sequence>
<accession>A0A8J9X4U4</accession>
<evidence type="ECO:0000256" key="8">
    <source>
        <dbReference type="ARBA" id="ARBA00023136"/>
    </source>
</evidence>
<keyword evidence="4" id="KW-0677">Repeat</keyword>
<dbReference type="Gene3D" id="3.10.580.10">
    <property type="entry name" value="CBS-domain"/>
    <property type="match status" value="2"/>
</dbReference>